<name>A0A401JGF4_9PROT</name>
<reference evidence="1 2" key="1">
    <citation type="journal article" date="2019" name="Front. Microbiol.">
        <title>Genomes of Neutrophilic Sulfur-Oxidizing Chemolithoautotrophs Representing 9 Proteobacterial Species From 8 Genera.</title>
        <authorList>
            <person name="Watanabe T."/>
            <person name="Kojima H."/>
            <person name="Umezawa K."/>
            <person name="Hori C."/>
            <person name="Takasuka T.E."/>
            <person name="Kato Y."/>
            <person name="Fukui M."/>
        </authorList>
    </citation>
    <scope>NUCLEOTIDE SEQUENCE [LARGE SCALE GENOMIC DNA]</scope>
    <source>
        <strain evidence="1 2">TTN</strain>
    </source>
</reference>
<sequence length="69" mass="7836">MSIRVIYSTETFLIKNEGQPGKQYALSFASLEEAKTTPLPEGYVFAYIPVESGHHVYSAKLGWEFHQNK</sequence>
<evidence type="ECO:0000313" key="1">
    <source>
        <dbReference type="EMBL" id="GBL46704.1"/>
    </source>
</evidence>
<accession>A0A401JGF4</accession>
<dbReference type="RefSeq" id="WP_124705487.1">
    <property type="nucleotide sequence ID" value="NZ_BGOW01000026.1"/>
</dbReference>
<dbReference type="Proteomes" id="UP000286806">
    <property type="component" value="Unassembled WGS sequence"/>
</dbReference>
<proteinExistence type="predicted"/>
<gene>
    <name evidence="1" type="ORF">SFMTTN_2529</name>
</gene>
<protein>
    <submittedName>
        <fullName evidence="1">Uncharacterized protein</fullName>
    </submittedName>
</protein>
<organism evidence="1 2">
    <name type="scientific">Sulfuriferula multivorans</name>
    <dbReference type="NCBI Taxonomy" id="1559896"/>
    <lineage>
        <taxon>Bacteria</taxon>
        <taxon>Pseudomonadati</taxon>
        <taxon>Pseudomonadota</taxon>
        <taxon>Betaproteobacteria</taxon>
        <taxon>Nitrosomonadales</taxon>
        <taxon>Sulfuricellaceae</taxon>
        <taxon>Sulfuriferula</taxon>
    </lineage>
</organism>
<keyword evidence="2" id="KW-1185">Reference proteome</keyword>
<evidence type="ECO:0000313" key="2">
    <source>
        <dbReference type="Proteomes" id="UP000286806"/>
    </source>
</evidence>
<dbReference type="EMBL" id="BGOW01000026">
    <property type="protein sequence ID" value="GBL46704.1"/>
    <property type="molecule type" value="Genomic_DNA"/>
</dbReference>
<comment type="caution">
    <text evidence="1">The sequence shown here is derived from an EMBL/GenBank/DDBJ whole genome shotgun (WGS) entry which is preliminary data.</text>
</comment>
<dbReference type="AlphaFoldDB" id="A0A401JGF4"/>